<dbReference type="InterPro" id="IPR029058">
    <property type="entry name" value="AB_hydrolase_fold"/>
</dbReference>
<reference evidence="4 5" key="1">
    <citation type="submission" date="2019-02" db="EMBL/GenBank/DDBJ databases">
        <title>Prokaryotic population dynamics and viral predation in marine succession experiment using metagenomics: the confinement effect.</title>
        <authorList>
            <person name="Haro-Moreno J.M."/>
            <person name="Rodriguez-Valera F."/>
            <person name="Lopez-Perez M."/>
        </authorList>
    </citation>
    <scope>NUCLEOTIDE SEQUENCE [LARGE SCALE GENOMIC DNA]</scope>
    <source>
        <strain evidence="4">MED-G164</strain>
    </source>
</reference>
<name>A0A520N5R8_9GAMM</name>
<feature type="domain" description="Peptidase S9 prolyl oligopeptidase catalytic" evidence="3">
    <location>
        <begin position="469"/>
        <end position="681"/>
    </location>
</feature>
<evidence type="ECO:0000256" key="1">
    <source>
        <dbReference type="ARBA" id="ARBA00022801"/>
    </source>
</evidence>
<dbReference type="InterPro" id="IPR001375">
    <property type="entry name" value="Peptidase_S9_cat"/>
</dbReference>
<keyword evidence="2" id="KW-0732">Signal</keyword>
<dbReference type="GO" id="GO:0006508">
    <property type="term" value="P:proteolysis"/>
    <property type="evidence" value="ECO:0007669"/>
    <property type="project" value="InterPro"/>
</dbReference>
<protein>
    <submittedName>
        <fullName evidence="4">S9 family peptidase</fullName>
    </submittedName>
</protein>
<dbReference type="Proteomes" id="UP000315283">
    <property type="component" value="Unassembled WGS sequence"/>
</dbReference>
<evidence type="ECO:0000259" key="3">
    <source>
        <dbReference type="Pfam" id="PF00326"/>
    </source>
</evidence>
<dbReference type="SUPFAM" id="SSF82171">
    <property type="entry name" value="DPP6 N-terminal domain-like"/>
    <property type="match status" value="1"/>
</dbReference>
<dbReference type="Pfam" id="PF00326">
    <property type="entry name" value="Peptidase_S9"/>
    <property type="match status" value="1"/>
</dbReference>
<dbReference type="GO" id="GO:0004252">
    <property type="term" value="F:serine-type endopeptidase activity"/>
    <property type="evidence" value="ECO:0007669"/>
    <property type="project" value="InterPro"/>
</dbReference>
<dbReference type="PANTHER" id="PTHR42776">
    <property type="entry name" value="SERINE PEPTIDASE S9 FAMILY MEMBER"/>
    <property type="match status" value="1"/>
</dbReference>
<dbReference type="AlphaFoldDB" id="A0A520N5R8"/>
<sequence>MFNRYLLSIFASFLLFSQQSQSDEFIPAEYFACYSNSNSMSMSPSGKYITIVSQPRDSKCDIEPNLQKYVEDDYRGGKLTLYNTENGKTTTLTSGKGNSSVSGVSWVSDERIIFTTSPTNSSAKSIDAYALWGMNIDGTKKKKLFTLKQIQGTIAEPRLTSLLPDEPNYVMVAINDRRGAIADYYKMNVFSGSRKRTAMGPDMGKEEAMFGVVEKSDGTPLAAIGNYRDEWRIWRYFANTDKWEIHFTSKCQTPTFFPLSGFEDKWLVSGQDVTKSKVFNKDNDKSKLFLYDPDERSFELLYEDENYDVGGPTGGCRTAIGGASIDEKTNELIYVSYYGEKPVRLFFDDDVQATNDMLEGAFPDQIVRPVTWNTDRSKVVVSVSSSTNPGDYYYFDKENMILTFLWDRSPWLDRSKLSKQKHIQYTARDGLEIRGYLTLPVNSNGKNLPMIVHPHGGPNTRDTYGYDPYVQFLASRGYAVFQPNFRGSTGYGAYHYISANKQFGKTMQDDITDGVYYLINNGVADKDRIAIFGGSYGGYATMAGLTFTPDLYAAGINYVGVVDLELLQEDSNRNSRRFGYYYDELRLEWGDPDNPEDMPYIIETSPLRQAHKIKSPVLIVHGAQDPNVRLVHARKLANKLDSLGKEYEWYVEPYEGHGFRGEQSTLNLYGKVETFLDKHLN</sequence>
<dbReference type="PANTHER" id="PTHR42776:SF27">
    <property type="entry name" value="DIPEPTIDYL PEPTIDASE FAMILY MEMBER 6"/>
    <property type="match status" value="1"/>
</dbReference>
<evidence type="ECO:0000256" key="2">
    <source>
        <dbReference type="SAM" id="SignalP"/>
    </source>
</evidence>
<dbReference type="InterPro" id="IPR002470">
    <property type="entry name" value="Peptidase_S9A"/>
</dbReference>
<dbReference type="InterPro" id="IPR011042">
    <property type="entry name" value="6-blade_b-propeller_TolB-like"/>
</dbReference>
<dbReference type="EMBL" id="SHBJ01000007">
    <property type="protein sequence ID" value="RZO28828.1"/>
    <property type="molecule type" value="Genomic_DNA"/>
</dbReference>
<evidence type="ECO:0000313" key="4">
    <source>
        <dbReference type="EMBL" id="RZO28828.1"/>
    </source>
</evidence>
<organism evidence="4 5">
    <name type="scientific">SAR86 cluster bacterium</name>
    <dbReference type="NCBI Taxonomy" id="2030880"/>
    <lineage>
        <taxon>Bacteria</taxon>
        <taxon>Pseudomonadati</taxon>
        <taxon>Pseudomonadota</taxon>
        <taxon>Gammaproteobacteria</taxon>
        <taxon>SAR86 cluster</taxon>
    </lineage>
</organism>
<feature type="chain" id="PRO_5022026853" evidence="2">
    <location>
        <begin position="23"/>
        <end position="681"/>
    </location>
</feature>
<dbReference type="PRINTS" id="PR00862">
    <property type="entry name" value="PROLIGOPTASE"/>
</dbReference>
<gene>
    <name evidence="4" type="ORF">EVA97_01600</name>
</gene>
<accession>A0A520N5R8</accession>
<feature type="signal peptide" evidence="2">
    <location>
        <begin position="1"/>
        <end position="22"/>
    </location>
</feature>
<proteinExistence type="predicted"/>
<dbReference type="Gene3D" id="3.40.50.1820">
    <property type="entry name" value="alpha/beta hydrolase"/>
    <property type="match status" value="1"/>
</dbReference>
<dbReference type="SUPFAM" id="SSF53474">
    <property type="entry name" value="alpha/beta-Hydrolases"/>
    <property type="match status" value="1"/>
</dbReference>
<comment type="caution">
    <text evidence="4">The sequence shown here is derived from an EMBL/GenBank/DDBJ whole genome shotgun (WGS) entry which is preliminary data.</text>
</comment>
<dbReference type="Gene3D" id="2.120.10.30">
    <property type="entry name" value="TolB, C-terminal domain"/>
    <property type="match status" value="1"/>
</dbReference>
<keyword evidence="1" id="KW-0378">Hydrolase</keyword>
<evidence type="ECO:0000313" key="5">
    <source>
        <dbReference type="Proteomes" id="UP000315283"/>
    </source>
</evidence>